<evidence type="ECO:0000313" key="1">
    <source>
        <dbReference type="EMBL" id="AGH56129.1"/>
    </source>
</evidence>
<gene>
    <name evidence="1" type="ORF">CPRG_00045</name>
</gene>
<organism evidence="1 2">
    <name type="scientific">Synechococcus phage Syn30</name>
    <dbReference type="NCBI Taxonomy" id="536474"/>
    <lineage>
        <taxon>Viruses</taxon>
        <taxon>Duplodnaviria</taxon>
        <taxon>Heunggongvirae</taxon>
        <taxon>Uroviricota</taxon>
        <taxon>Caudoviricetes</taxon>
        <taxon>Pantevenvirales</taxon>
        <taxon>Kyanoviridae</taxon>
        <taxon>Leucotheavirus</taxon>
        <taxon>Leucotheavirus syn30</taxon>
    </lineage>
</organism>
<proteinExistence type="predicted"/>
<reference evidence="1 2" key="1">
    <citation type="submission" date="2010-11" db="EMBL/GenBank/DDBJ databases">
        <title>The Genome Sequence of Cyanophage Syn30.</title>
        <authorList>
            <consortium name="The Broad Institute Genome Sequencing Platform"/>
            <person name="Henn M.R."/>
            <person name="Sullivan M.S."/>
            <person name="Osburne M.S."/>
            <person name="Levin J."/>
            <person name="Malboeuf C."/>
            <person name="Casali M."/>
            <person name="Russ C."/>
            <person name="Lennon N."/>
            <person name="Chapman S.B."/>
            <person name="Erlich R."/>
            <person name="Young S.K."/>
            <person name="Yandava C."/>
            <person name="Zeng Q."/>
            <person name="Alvarado L."/>
            <person name="Anderson S."/>
            <person name="Berlin A."/>
            <person name="Chen Z."/>
            <person name="Freedman E."/>
            <person name="Gellesch M."/>
            <person name="Goldberg J."/>
            <person name="Green L."/>
            <person name="Griggs A."/>
            <person name="Gujja S."/>
            <person name="Heilman E.R."/>
            <person name="Heiman D."/>
            <person name="Hollinger A."/>
            <person name="Howarth C."/>
            <person name="Larson L."/>
            <person name="Mehta T."/>
            <person name="Pearson M."/>
            <person name="Roberts A."/>
            <person name="Ryan E."/>
            <person name="Saif S."/>
            <person name="Shea T."/>
            <person name="Shenoy N."/>
            <person name="Sisk P."/>
            <person name="Stolte C."/>
            <person name="Sykes S."/>
            <person name="White J."/>
            <person name="Yu Q."/>
            <person name="Coleman M.L."/>
            <person name="Huang K.H."/>
            <person name="Weigele P.R."/>
            <person name="DeFrancesco A.S."/>
            <person name="Kern S.E."/>
            <person name="Thompson L.R."/>
            <person name="Fu R."/>
            <person name="Hombeck B."/>
            <person name="Chisholm S.W."/>
            <person name="Haas B."/>
            <person name="Nusbaum C."/>
            <person name="Birren B."/>
        </authorList>
    </citation>
    <scope>NUCLEOTIDE SEQUENCE [LARGE SCALE GENOMIC DNA]</scope>
    <source>
        <strain evidence="1 2">Syn30</strain>
    </source>
</reference>
<dbReference type="KEGG" id="vg:15312229"/>
<name>M4SZZ7_9CAUD</name>
<dbReference type="GeneID" id="15312229"/>
<dbReference type="RefSeq" id="YP_007877809.1">
    <property type="nucleotide sequence ID" value="NC_021072.1"/>
</dbReference>
<accession>M4SZZ7</accession>
<dbReference type="Proteomes" id="UP000203676">
    <property type="component" value="Segment"/>
</dbReference>
<sequence>MGTRKISQLDTIADANLSGEAILPVVVSDPLIPNRKAKVNQLFKGVSQGTKAAPGLAFDLDRNTGLYQNAYDELGLGFGVGGLYLTRAAVGSNSKITITAVDSTTPEKTNLHLSAAGTGTVIIDSTLEVVDTEFIIKDAGTGPQARFSTIDIGSGSAQRIFKFPPMSSDTTTLIGSDTTQTLTNKTIQIDDDNLILYKDGANASSDRAKFVLNYDPNPGSQGQQRTYKLPDAGTTVVTVEDPAVLDSTIVDTKATQKILNKTLVLPKFAANDSTGTNFFQFNTDALTTTRVITIPDLSLTLVGKDTTQTLSAKTIVDLILADDIDNTKRLTFDLSNIQTLTNNSIGYPNTDTLNNPGATNITVLEKATQDLSNKTLIRPQIREAASTTRYVTIDTTNITAARTIKFPDADATLLSTENVTVDDVNFGAGIGAANLTGRTRLQQFFYAGF</sequence>
<protein>
    <submittedName>
        <fullName evidence="1">Structural protein</fullName>
    </submittedName>
</protein>
<dbReference type="EMBL" id="HQ634189">
    <property type="protein sequence ID" value="AGH56129.1"/>
    <property type="molecule type" value="Genomic_DNA"/>
</dbReference>
<keyword evidence="2" id="KW-1185">Reference proteome</keyword>
<evidence type="ECO:0000313" key="2">
    <source>
        <dbReference type="Proteomes" id="UP000203676"/>
    </source>
</evidence>
<dbReference type="OrthoDB" id="5393at10239"/>